<name>A0A8I5T6A9_PONAB</name>
<dbReference type="AlphaFoldDB" id="A0A8I5T6A9"/>
<dbReference type="OMA" id="TPCLPTF"/>
<dbReference type="GeneTree" id="ENSGT00910000147663"/>
<reference evidence="1" key="2">
    <citation type="submission" date="2025-08" db="UniProtKB">
        <authorList>
            <consortium name="Ensembl"/>
        </authorList>
    </citation>
    <scope>IDENTIFICATION</scope>
</reference>
<evidence type="ECO:0000313" key="2">
    <source>
        <dbReference type="Proteomes" id="UP000001595"/>
    </source>
</evidence>
<dbReference type="Proteomes" id="UP000001595">
    <property type="component" value="Chromosome 6"/>
</dbReference>
<protein>
    <submittedName>
        <fullName evidence="1">Uncharacterized protein</fullName>
    </submittedName>
</protein>
<dbReference type="Ensembl" id="ENSPPYT00000043686.1">
    <property type="protein sequence ID" value="ENSPPYP00000031822.1"/>
    <property type="gene ID" value="ENSPPYG00000039550.1"/>
</dbReference>
<evidence type="ECO:0000313" key="1">
    <source>
        <dbReference type="Ensembl" id="ENSPPYP00000031822.1"/>
    </source>
</evidence>
<keyword evidence="2" id="KW-1185">Reference proteome</keyword>
<reference evidence="1" key="3">
    <citation type="submission" date="2025-09" db="UniProtKB">
        <authorList>
            <consortium name="Ensembl"/>
        </authorList>
    </citation>
    <scope>IDENTIFICATION</scope>
</reference>
<organism evidence="1 2">
    <name type="scientific">Pongo abelii</name>
    <name type="common">Sumatran orangutan</name>
    <name type="synonym">Pongo pygmaeus abelii</name>
    <dbReference type="NCBI Taxonomy" id="9601"/>
    <lineage>
        <taxon>Eukaryota</taxon>
        <taxon>Metazoa</taxon>
        <taxon>Chordata</taxon>
        <taxon>Craniata</taxon>
        <taxon>Vertebrata</taxon>
        <taxon>Euteleostomi</taxon>
        <taxon>Mammalia</taxon>
        <taxon>Eutheria</taxon>
        <taxon>Euarchontoglires</taxon>
        <taxon>Primates</taxon>
        <taxon>Haplorrhini</taxon>
        <taxon>Catarrhini</taxon>
        <taxon>Hominidae</taxon>
        <taxon>Pongo</taxon>
    </lineage>
</organism>
<accession>A0A8I5T6A9</accession>
<sequence>MFFKRPTCRNLFWSILLPIQPKVYMIKVFTFTSQSPVQVLTHTCLTVAELFELLIQCYLVLVAATLSPTPCLPTFFSLFRVVQ</sequence>
<proteinExistence type="predicted"/>
<reference evidence="1 2" key="1">
    <citation type="submission" date="2008-02" db="EMBL/GenBank/DDBJ databases">
        <title>A 6x draft sequence assembly of the Pongo pygmaeus abelii genome.</title>
        <authorList>
            <person name="Wilson R.K."/>
            <person name="Mardis E."/>
        </authorList>
    </citation>
    <scope>NUCLEOTIDE SEQUENCE [LARGE SCALE GENOMIC DNA]</scope>
</reference>